<keyword evidence="3" id="KW-1185">Reference proteome</keyword>
<keyword evidence="1" id="KW-0472">Membrane</keyword>
<sequence>MDNMFKLCGFWTGIFAVMFYVGHMIPASLLLVASTIFFVLLGYLKLSERMYMYLFGAYLMIFMVGFSYYSIFIHVPGGGH</sequence>
<keyword evidence="1" id="KW-1133">Transmembrane helix</keyword>
<organism evidence="2 3">
    <name type="scientific">Sporosarcina newyorkensis</name>
    <dbReference type="NCBI Taxonomy" id="759851"/>
    <lineage>
        <taxon>Bacteria</taxon>
        <taxon>Bacillati</taxon>
        <taxon>Bacillota</taxon>
        <taxon>Bacilli</taxon>
        <taxon>Bacillales</taxon>
        <taxon>Caryophanaceae</taxon>
        <taxon>Sporosarcina</taxon>
    </lineage>
</organism>
<keyword evidence="1" id="KW-0812">Transmembrane</keyword>
<feature type="transmembrane region" description="Helical" evidence="1">
    <location>
        <begin position="20"/>
        <end position="44"/>
    </location>
</feature>
<dbReference type="Proteomes" id="UP000190042">
    <property type="component" value="Unassembled WGS sequence"/>
</dbReference>
<evidence type="ECO:0000313" key="3">
    <source>
        <dbReference type="Proteomes" id="UP000190042"/>
    </source>
</evidence>
<dbReference type="RefSeq" id="WP_009496820.1">
    <property type="nucleotide sequence ID" value="NZ_FUYJ01000001.1"/>
</dbReference>
<gene>
    <name evidence="2" type="ORF">SAMN04244570_0681</name>
</gene>
<accession>A0A1T4XG67</accession>
<dbReference type="Pfam" id="PF11117">
    <property type="entry name" value="DUF2626"/>
    <property type="match status" value="1"/>
</dbReference>
<dbReference type="AlphaFoldDB" id="A0A1T4XG67"/>
<evidence type="ECO:0000256" key="1">
    <source>
        <dbReference type="SAM" id="Phobius"/>
    </source>
</evidence>
<protein>
    <recommendedName>
        <fullName evidence="4">DUF2626 domain-containing protein</fullName>
    </recommendedName>
</protein>
<feature type="transmembrane region" description="Helical" evidence="1">
    <location>
        <begin position="51"/>
        <end position="71"/>
    </location>
</feature>
<evidence type="ECO:0008006" key="4">
    <source>
        <dbReference type="Google" id="ProtNLM"/>
    </source>
</evidence>
<name>A0A1T4XG67_9BACL</name>
<evidence type="ECO:0000313" key="2">
    <source>
        <dbReference type="EMBL" id="SKA88483.1"/>
    </source>
</evidence>
<reference evidence="3" key="1">
    <citation type="submission" date="2017-02" db="EMBL/GenBank/DDBJ databases">
        <authorList>
            <person name="Varghese N."/>
            <person name="Submissions S."/>
        </authorList>
    </citation>
    <scope>NUCLEOTIDE SEQUENCE [LARGE SCALE GENOMIC DNA]</scope>
    <source>
        <strain evidence="3">DSM 23966</strain>
    </source>
</reference>
<dbReference type="InterPro" id="IPR020254">
    <property type="entry name" value="DUF2626"/>
</dbReference>
<proteinExistence type="predicted"/>
<dbReference type="EMBL" id="FUYJ01000001">
    <property type="protein sequence ID" value="SKA88483.1"/>
    <property type="molecule type" value="Genomic_DNA"/>
</dbReference>